<keyword evidence="3" id="KW-1185">Reference proteome</keyword>
<name>A0A8J3SBX2_9ACTN</name>
<feature type="region of interest" description="Disordered" evidence="1">
    <location>
        <begin position="1"/>
        <end position="83"/>
    </location>
</feature>
<comment type="caution">
    <text evidence="2">The sequence shown here is derived from an EMBL/GenBank/DDBJ whole genome shotgun (WGS) entry which is preliminary data.</text>
</comment>
<organism evidence="2 3">
    <name type="scientific">Planobispora siamensis</name>
    <dbReference type="NCBI Taxonomy" id="936338"/>
    <lineage>
        <taxon>Bacteria</taxon>
        <taxon>Bacillati</taxon>
        <taxon>Actinomycetota</taxon>
        <taxon>Actinomycetes</taxon>
        <taxon>Streptosporangiales</taxon>
        <taxon>Streptosporangiaceae</taxon>
        <taxon>Planobispora</taxon>
    </lineage>
</organism>
<accession>A0A8J3SBX2</accession>
<dbReference type="Proteomes" id="UP000619788">
    <property type="component" value="Unassembled WGS sequence"/>
</dbReference>
<dbReference type="AlphaFoldDB" id="A0A8J3SBX2"/>
<proteinExistence type="predicted"/>
<protein>
    <submittedName>
        <fullName evidence="2">Uncharacterized protein</fullName>
    </submittedName>
</protein>
<feature type="compositionally biased region" description="Basic and acidic residues" evidence="1">
    <location>
        <begin position="56"/>
        <end position="68"/>
    </location>
</feature>
<sequence>MFFERSHATGSDVDDPDGRAVQRAPQAAHRQGQPGRSARRAVPQRQDPATAQDGSASERVKQAADRLRQAKQQAQQARQRALQARQAAQIAHAAANLAYRETHAMISRAAGTRPAETREHR</sequence>
<gene>
    <name evidence="2" type="ORF">Psi01_19130</name>
</gene>
<evidence type="ECO:0000313" key="3">
    <source>
        <dbReference type="Proteomes" id="UP000619788"/>
    </source>
</evidence>
<evidence type="ECO:0000313" key="2">
    <source>
        <dbReference type="EMBL" id="GIH91283.1"/>
    </source>
</evidence>
<feature type="compositionally biased region" description="Low complexity" evidence="1">
    <location>
        <begin position="70"/>
        <end position="83"/>
    </location>
</feature>
<reference evidence="2 3" key="1">
    <citation type="submission" date="2021-01" db="EMBL/GenBank/DDBJ databases">
        <title>Whole genome shotgun sequence of Planobispora siamensis NBRC 107568.</title>
        <authorList>
            <person name="Komaki H."/>
            <person name="Tamura T."/>
        </authorList>
    </citation>
    <scope>NUCLEOTIDE SEQUENCE [LARGE SCALE GENOMIC DNA]</scope>
    <source>
        <strain evidence="2 3">NBRC 107568</strain>
    </source>
</reference>
<dbReference type="EMBL" id="BOOJ01000018">
    <property type="protein sequence ID" value="GIH91283.1"/>
    <property type="molecule type" value="Genomic_DNA"/>
</dbReference>
<evidence type="ECO:0000256" key="1">
    <source>
        <dbReference type="SAM" id="MobiDB-lite"/>
    </source>
</evidence>